<dbReference type="AlphaFoldDB" id="A0AAD3T2W8"/>
<evidence type="ECO:0000313" key="2">
    <source>
        <dbReference type="Proteomes" id="UP001279734"/>
    </source>
</evidence>
<comment type="caution">
    <text evidence="1">The sequence shown here is derived from an EMBL/GenBank/DDBJ whole genome shotgun (WGS) entry which is preliminary data.</text>
</comment>
<organism evidence="1 2">
    <name type="scientific">Nepenthes gracilis</name>
    <name type="common">Slender pitcher plant</name>
    <dbReference type="NCBI Taxonomy" id="150966"/>
    <lineage>
        <taxon>Eukaryota</taxon>
        <taxon>Viridiplantae</taxon>
        <taxon>Streptophyta</taxon>
        <taxon>Embryophyta</taxon>
        <taxon>Tracheophyta</taxon>
        <taxon>Spermatophyta</taxon>
        <taxon>Magnoliopsida</taxon>
        <taxon>eudicotyledons</taxon>
        <taxon>Gunneridae</taxon>
        <taxon>Pentapetalae</taxon>
        <taxon>Caryophyllales</taxon>
        <taxon>Nepenthaceae</taxon>
        <taxon>Nepenthes</taxon>
    </lineage>
</organism>
<dbReference type="EMBL" id="BSYO01000024">
    <property type="protein sequence ID" value="GMH22490.1"/>
    <property type="molecule type" value="Genomic_DNA"/>
</dbReference>
<reference evidence="1" key="1">
    <citation type="submission" date="2023-05" db="EMBL/GenBank/DDBJ databases">
        <title>Nepenthes gracilis genome sequencing.</title>
        <authorList>
            <person name="Fukushima K."/>
        </authorList>
    </citation>
    <scope>NUCLEOTIDE SEQUENCE</scope>
    <source>
        <strain evidence="1">SING2019-196</strain>
    </source>
</reference>
<protein>
    <submittedName>
        <fullName evidence="1">Uncharacterized protein</fullName>
    </submittedName>
</protein>
<accession>A0AAD3T2W8</accession>
<proteinExistence type="predicted"/>
<gene>
    <name evidence="1" type="ORF">Nepgr_024333</name>
</gene>
<sequence>MRGIGGSSSIPPTPTSRVGQVLEEGIGFGFAASGKPPATSAEVPREPKVVGIISALEASGPTGPFANWLKSERRSSLLRPF</sequence>
<dbReference type="Proteomes" id="UP001279734">
    <property type="component" value="Unassembled WGS sequence"/>
</dbReference>
<name>A0AAD3T2W8_NEPGR</name>
<keyword evidence="2" id="KW-1185">Reference proteome</keyword>
<evidence type="ECO:0000313" key="1">
    <source>
        <dbReference type="EMBL" id="GMH22490.1"/>
    </source>
</evidence>